<organism evidence="3">
    <name type="scientific">marine sediment metagenome</name>
    <dbReference type="NCBI Taxonomy" id="412755"/>
    <lineage>
        <taxon>unclassified sequences</taxon>
        <taxon>metagenomes</taxon>
        <taxon>ecological metagenomes</taxon>
    </lineage>
</organism>
<dbReference type="InterPro" id="IPR041180">
    <property type="entry name" value="Nmad2"/>
</dbReference>
<name>X0WXY4_9ZZZZ</name>
<feature type="non-terminal residue" evidence="3">
    <location>
        <position position="171"/>
    </location>
</feature>
<dbReference type="PROSITE" id="PS51257">
    <property type="entry name" value="PROKAR_LIPOPROTEIN"/>
    <property type="match status" value="1"/>
</dbReference>
<dbReference type="AlphaFoldDB" id="X0WXY4"/>
<gene>
    <name evidence="3" type="ORF">S01H1_65246</name>
</gene>
<evidence type="ECO:0000256" key="1">
    <source>
        <dbReference type="SAM" id="MobiDB-lite"/>
    </source>
</evidence>
<comment type="caution">
    <text evidence="3">The sequence shown here is derived from an EMBL/GenBank/DDBJ whole genome shotgun (WGS) entry which is preliminary data.</text>
</comment>
<protein>
    <recommendedName>
        <fullName evidence="2">Nucleotide modification associated domain-containing protein</fullName>
    </recommendedName>
</protein>
<proteinExistence type="predicted"/>
<sequence>MKLYCHIELTDTGFAPNPFWGFLTLAGCKPAIRRTADIGDWSIGLSSSREGHRIIYCMEVDEIMSFGDYYNDERFKKKIPIMDSRKGIYRRGDNIYPKIDGKYSTQLPSRHSNKNRSKNIRHKNRDLGGRHVLISEYFYYFGINMIDNPFKFLTVGRGHTSKFSEDQIEKV</sequence>
<feature type="region of interest" description="Disordered" evidence="1">
    <location>
        <begin position="100"/>
        <end position="122"/>
    </location>
</feature>
<dbReference type="Pfam" id="PF18753">
    <property type="entry name" value="Nmad2"/>
    <property type="match status" value="1"/>
</dbReference>
<dbReference type="EMBL" id="BARS01043058">
    <property type="protein sequence ID" value="GAG35565.1"/>
    <property type="molecule type" value="Genomic_DNA"/>
</dbReference>
<feature type="compositionally biased region" description="Basic residues" evidence="1">
    <location>
        <begin position="111"/>
        <end position="122"/>
    </location>
</feature>
<feature type="domain" description="Nucleotide modification associated" evidence="2">
    <location>
        <begin position="2"/>
        <end position="170"/>
    </location>
</feature>
<reference evidence="3" key="1">
    <citation type="journal article" date="2014" name="Front. Microbiol.">
        <title>High frequency of phylogenetically diverse reductive dehalogenase-homologous genes in deep subseafloor sedimentary metagenomes.</title>
        <authorList>
            <person name="Kawai M."/>
            <person name="Futagami T."/>
            <person name="Toyoda A."/>
            <person name="Takaki Y."/>
            <person name="Nishi S."/>
            <person name="Hori S."/>
            <person name="Arai W."/>
            <person name="Tsubouchi T."/>
            <person name="Morono Y."/>
            <person name="Uchiyama I."/>
            <person name="Ito T."/>
            <person name="Fujiyama A."/>
            <person name="Inagaki F."/>
            <person name="Takami H."/>
        </authorList>
    </citation>
    <scope>NUCLEOTIDE SEQUENCE</scope>
    <source>
        <strain evidence="3">Expedition CK06-06</strain>
    </source>
</reference>
<evidence type="ECO:0000259" key="2">
    <source>
        <dbReference type="Pfam" id="PF18753"/>
    </source>
</evidence>
<evidence type="ECO:0000313" key="3">
    <source>
        <dbReference type="EMBL" id="GAG35565.1"/>
    </source>
</evidence>
<accession>X0WXY4</accession>